<keyword evidence="2" id="KW-0946">Virion</keyword>
<accession>A0A858A414</accession>
<feature type="region of interest" description="Disordered" evidence="3">
    <location>
        <begin position="373"/>
        <end position="420"/>
    </location>
</feature>
<evidence type="ECO:0000313" key="6">
    <source>
        <dbReference type="Proteomes" id="UP000630645"/>
    </source>
</evidence>
<comment type="subcellular location">
    <subcellularLocation>
        <location evidence="1">Virion</location>
    </subcellularLocation>
</comment>
<dbReference type="Pfam" id="PF06086">
    <property type="entry name" value="Pox_A30L_A26L"/>
    <property type="match status" value="1"/>
</dbReference>
<dbReference type="InterPro" id="IPR009285">
    <property type="entry name" value="Poxvirus_A26L"/>
</dbReference>
<evidence type="ECO:0000313" key="5">
    <source>
        <dbReference type="EMBL" id="QHW18116.1"/>
    </source>
</evidence>
<dbReference type="GO" id="GO:0019031">
    <property type="term" value="C:viral envelope"/>
    <property type="evidence" value="ECO:0007669"/>
    <property type="project" value="InterPro"/>
</dbReference>
<dbReference type="InterPro" id="IPR003436">
    <property type="entry name" value="Chordopox_Fusion/A27"/>
</dbReference>
<reference evidence="5" key="1">
    <citation type="submission" date="2020-01" db="EMBL/GenBank/DDBJ databases">
        <title>Global genomic diversity of Molluscum contagiosum virus.</title>
        <authorList>
            <person name="Zorec T.M."/>
            <person name="Skubic L."/>
            <person name="Hosnjak L."/>
            <person name="Trcko K."/>
            <person name="Poljak M."/>
        </authorList>
    </citation>
    <scope>NUCLEOTIDE SEQUENCE</scope>
    <source>
        <strain evidence="4">MCV1_P05S01A</strain>
        <strain evidence="5">MCV1_P05S02A</strain>
    </source>
</reference>
<dbReference type="GO" id="GO:0019064">
    <property type="term" value="P:fusion of virus membrane with host plasma membrane"/>
    <property type="evidence" value="ECO:0007669"/>
    <property type="project" value="InterPro"/>
</dbReference>
<evidence type="ECO:0000256" key="1">
    <source>
        <dbReference type="ARBA" id="ARBA00004328"/>
    </source>
</evidence>
<evidence type="ECO:0000256" key="3">
    <source>
        <dbReference type="SAM" id="MobiDB-lite"/>
    </source>
</evidence>
<dbReference type="EMBL" id="MN931749">
    <property type="protein sequence ID" value="QHW18116.1"/>
    <property type="molecule type" value="Genomic_DNA"/>
</dbReference>
<dbReference type="Proteomes" id="UP000619037">
    <property type="component" value="Segment"/>
</dbReference>
<evidence type="ECO:0000256" key="2">
    <source>
        <dbReference type="ARBA" id="ARBA00022844"/>
    </source>
</evidence>
<name>A0A858A414_9POXV</name>
<dbReference type="Proteomes" id="UP000630645">
    <property type="component" value="Segment"/>
</dbReference>
<proteinExistence type="predicted"/>
<organism evidence="5 6">
    <name type="scientific">Molluscum contagiosum virus</name>
    <dbReference type="NCBI Taxonomy" id="10279"/>
    <lineage>
        <taxon>Viruses</taxon>
        <taxon>Varidnaviria</taxon>
        <taxon>Bamfordvirae</taxon>
        <taxon>Nucleocytoviricota</taxon>
        <taxon>Pokkesviricetes</taxon>
        <taxon>Chitovirales</taxon>
        <taxon>Poxviridae</taxon>
        <taxon>Chordopoxvirinae</taxon>
        <taxon>Molluscipoxvirus</taxon>
        <taxon>Molluscipoxvirus molluscum</taxon>
    </lineage>
</organism>
<evidence type="ECO:0000313" key="4">
    <source>
        <dbReference type="EMBL" id="QHW17937.1"/>
    </source>
</evidence>
<dbReference type="EMBL" id="MN931748">
    <property type="protein sequence ID" value="QHW17937.1"/>
    <property type="molecule type" value="Genomic_DNA"/>
</dbReference>
<protein>
    <submittedName>
        <fullName evidence="5">MC131L</fullName>
    </submittedName>
</protein>
<feature type="compositionally biased region" description="Acidic residues" evidence="3">
    <location>
        <begin position="378"/>
        <end position="391"/>
    </location>
</feature>
<gene>
    <name evidence="5" type="primary">MC131L</name>
</gene>
<dbReference type="Pfam" id="PF02346">
    <property type="entry name" value="Vac_Fusion"/>
    <property type="match status" value="1"/>
</dbReference>
<sequence>MDALKIREWEGDKDPRMKSIQAFGLMVENLWRKPLSERSCLSRAERKCIRNVIRDYMRSVEPLSSPSGMPVQWLLEECRDQNPYFQRLIQYDKGIFLSRLSELRAYYNVETVGQYVLFMVFCILRVEFLHGSEFVGLDVNSSRQELRHRLTHAFVSLLTYGTYINHYENSAYMFIGAPMYWAQYVDYYWAYKHLYENAFVELLPSTKMYRAYFEYVRATIRHTGSEVRSVMLRFCGETWAFSLSAPEFILEALCYTVADTLEKTDDSRVLLYVEELHSYDSEPTYLYHELGSTFREVLNSGVPGTRHVQLATHRDISAISIEHADGRLDNRDWYFPVYKLVTPSLCGQQLVLQQYVQPEPARRAVQIDLKVTASTEKEEGESGLPDDEFPEETFPGSPELPGPELPEDEPPSGRVPDDFYIPDSEQQRVQIIQRQIRWLEHYLRNASKCCHENSRIESRLRHHLETMRQYSVLLSRKTDIQSGLVTEVWPSPHAVDGSWPRGLERPPKALLSTDLLAS</sequence>